<comment type="caution">
    <text evidence="1">The sequence shown here is derived from an EMBL/GenBank/DDBJ whole genome shotgun (WGS) entry which is preliminary data.</text>
</comment>
<evidence type="ECO:0000313" key="1">
    <source>
        <dbReference type="EMBL" id="MBM5458578.1"/>
    </source>
</evidence>
<reference evidence="1 2" key="1">
    <citation type="submission" date="2020-08" db="EMBL/GenBank/DDBJ databases">
        <title>Description of novel Pseudomonas species.</title>
        <authorList>
            <person name="Duman M."/>
            <person name="Mulet M."/>
            <person name="Altun S."/>
            <person name="Saticioglu I.B."/>
            <person name="Lalucat J."/>
            <person name="Garcia-Valdes E."/>
        </authorList>
    </citation>
    <scope>NUCLEOTIDE SEQUENCE [LARGE SCALE GENOMIC DNA]</scope>
    <source>
        <strain evidence="1 2">P66</strain>
    </source>
</reference>
<dbReference type="EMBL" id="JACOPV010000008">
    <property type="protein sequence ID" value="MBM5458578.1"/>
    <property type="molecule type" value="Genomic_DNA"/>
</dbReference>
<sequence>MTNQPRGDKFATQILASGWGADQDQTPENPEVVPFWLYSHGYHCGSRLMAQLQKDVYDNGIPREELAGLPADPGTAYKAALQHYERTVDSQKEGQHQRLIAVMFNYTRSSKLWAVLANHKHAHGTHIVLLDWFTRSNVHVLVQTAVLQPTPLTPEQVAAAGKLAMDNHLAKFPNDVPRPRTAQN</sequence>
<keyword evidence="2" id="KW-1185">Reference proteome</keyword>
<evidence type="ECO:0000313" key="2">
    <source>
        <dbReference type="Proteomes" id="UP000745663"/>
    </source>
</evidence>
<proteinExistence type="predicted"/>
<gene>
    <name evidence="1" type="ORF">H8F21_13495</name>
</gene>
<protein>
    <submittedName>
        <fullName evidence="1">Uncharacterized protein</fullName>
    </submittedName>
</protein>
<accession>A0ABS2BY84</accession>
<dbReference type="RefSeq" id="WP_203584519.1">
    <property type="nucleotide sequence ID" value="NZ_JACOPV010000008.1"/>
</dbReference>
<dbReference type="Proteomes" id="UP000745663">
    <property type="component" value="Unassembled WGS sequence"/>
</dbReference>
<name>A0ABS2BY84_9PSED</name>
<organism evidence="1 2">
    <name type="scientific">Pseudomonas arcuscaelestis</name>
    <dbReference type="NCBI Taxonomy" id="2710591"/>
    <lineage>
        <taxon>Bacteria</taxon>
        <taxon>Pseudomonadati</taxon>
        <taxon>Pseudomonadota</taxon>
        <taxon>Gammaproteobacteria</taxon>
        <taxon>Pseudomonadales</taxon>
        <taxon>Pseudomonadaceae</taxon>
        <taxon>Pseudomonas</taxon>
    </lineage>
</organism>